<protein>
    <submittedName>
        <fullName evidence="2">Uncharacterized protein</fullName>
    </submittedName>
</protein>
<keyword evidence="3" id="KW-1185">Reference proteome</keyword>
<dbReference type="Proteomes" id="UP001428341">
    <property type="component" value="Unassembled WGS sequence"/>
</dbReference>
<dbReference type="EMBL" id="JBCGBO010000004">
    <property type="protein sequence ID" value="KAK9209544.1"/>
    <property type="molecule type" value="Genomic_DNA"/>
</dbReference>
<accession>A0AAP0QN29</accession>
<evidence type="ECO:0000313" key="3">
    <source>
        <dbReference type="Proteomes" id="UP001428341"/>
    </source>
</evidence>
<organism evidence="2 3">
    <name type="scientific">Citrus x changshan-huyou</name>
    <dbReference type="NCBI Taxonomy" id="2935761"/>
    <lineage>
        <taxon>Eukaryota</taxon>
        <taxon>Viridiplantae</taxon>
        <taxon>Streptophyta</taxon>
        <taxon>Embryophyta</taxon>
        <taxon>Tracheophyta</taxon>
        <taxon>Spermatophyta</taxon>
        <taxon>Magnoliopsida</taxon>
        <taxon>eudicotyledons</taxon>
        <taxon>Gunneridae</taxon>
        <taxon>Pentapetalae</taxon>
        <taxon>rosids</taxon>
        <taxon>malvids</taxon>
        <taxon>Sapindales</taxon>
        <taxon>Rutaceae</taxon>
        <taxon>Aurantioideae</taxon>
        <taxon>Citrus</taxon>
    </lineage>
</organism>
<dbReference type="AlphaFoldDB" id="A0AAP0QN29"/>
<comment type="caution">
    <text evidence="2">The sequence shown here is derived from an EMBL/GenBank/DDBJ whole genome shotgun (WGS) entry which is preliminary data.</text>
</comment>
<sequence>MRPGLIFHFWSPHRPSKVPNGRLEAGHHIRVVAEKGLERRRSSSESRGKTHLFSPSIPPALSDATAWILILHHPQLRQNRYFGRERLPEGSSLGSSIHRCHRAWMVTAGTIGLTEVRTIRIELLVVVD</sequence>
<name>A0AAP0QN29_9ROSI</name>
<evidence type="ECO:0000313" key="2">
    <source>
        <dbReference type="EMBL" id="KAK9209544.1"/>
    </source>
</evidence>
<feature type="compositionally biased region" description="Basic and acidic residues" evidence="1">
    <location>
        <begin position="35"/>
        <end position="48"/>
    </location>
</feature>
<feature type="region of interest" description="Disordered" evidence="1">
    <location>
        <begin position="35"/>
        <end position="54"/>
    </location>
</feature>
<evidence type="ECO:0000256" key="1">
    <source>
        <dbReference type="SAM" id="MobiDB-lite"/>
    </source>
</evidence>
<gene>
    <name evidence="2" type="ORF">WN944_001911</name>
</gene>
<proteinExistence type="predicted"/>
<reference evidence="2 3" key="1">
    <citation type="submission" date="2024-05" db="EMBL/GenBank/DDBJ databases">
        <title>Haplotype-resolved chromosome-level genome assembly of Huyou (Citrus changshanensis).</title>
        <authorList>
            <person name="Miao C."/>
            <person name="Chen W."/>
            <person name="Wu Y."/>
            <person name="Wang L."/>
            <person name="Zhao S."/>
            <person name="Grierson D."/>
            <person name="Xu C."/>
            <person name="Chen K."/>
        </authorList>
    </citation>
    <scope>NUCLEOTIDE SEQUENCE [LARGE SCALE GENOMIC DNA]</scope>
    <source>
        <strain evidence="2">01-14</strain>
        <tissue evidence="2">Leaf</tissue>
    </source>
</reference>